<dbReference type="SUPFAM" id="SSF81321">
    <property type="entry name" value="Family A G protein-coupled receptor-like"/>
    <property type="match status" value="1"/>
</dbReference>
<evidence type="ECO:0000313" key="12">
    <source>
        <dbReference type="EMBL" id="KAA0156079.1"/>
    </source>
</evidence>
<evidence type="ECO:0000256" key="8">
    <source>
        <dbReference type="ARBA" id="ARBA00023224"/>
    </source>
</evidence>
<dbReference type="PRINTS" id="PR02001">
    <property type="entry name" value="GCR1CAMPR"/>
</dbReference>
<dbReference type="PANTHER" id="PTHR23112">
    <property type="entry name" value="G PROTEIN-COUPLED RECEPTOR 157-RELATED"/>
    <property type="match status" value="1"/>
</dbReference>
<feature type="region of interest" description="Disordered" evidence="9">
    <location>
        <begin position="391"/>
        <end position="503"/>
    </location>
</feature>
<feature type="transmembrane region" description="Helical" evidence="10">
    <location>
        <begin position="47"/>
        <end position="65"/>
    </location>
</feature>
<feature type="compositionally biased region" description="Acidic residues" evidence="9">
    <location>
        <begin position="434"/>
        <end position="452"/>
    </location>
</feature>
<dbReference type="EMBL" id="VLTL01000060">
    <property type="protein sequence ID" value="KAA0164108.1"/>
    <property type="molecule type" value="Genomic_DNA"/>
</dbReference>
<protein>
    <recommendedName>
        <fullName evidence="11">G-protein coupled receptors family 2 profile 2 domain-containing protein</fullName>
    </recommendedName>
</protein>
<evidence type="ECO:0000259" key="11">
    <source>
        <dbReference type="PROSITE" id="PS50261"/>
    </source>
</evidence>
<dbReference type="Proteomes" id="UP000325113">
    <property type="component" value="Unassembled WGS sequence"/>
</dbReference>
<keyword evidence="3 10" id="KW-0812">Transmembrane</keyword>
<evidence type="ECO:0000256" key="4">
    <source>
        <dbReference type="ARBA" id="ARBA00022989"/>
    </source>
</evidence>
<feature type="domain" description="G-protein coupled receptors family 2 profile 2" evidence="11">
    <location>
        <begin position="12"/>
        <end position="265"/>
    </location>
</feature>
<reference evidence="14 15" key="1">
    <citation type="submission" date="2019-07" db="EMBL/GenBank/DDBJ databases">
        <title>Genomes of Cafeteria roenbergensis.</title>
        <authorList>
            <person name="Fischer M.G."/>
            <person name="Hackl T."/>
            <person name="Roman M."/>
        </authorList>
    </citation>
    <scope>NUCLEOTIDE SEQUENCE [LARGE SCALE GENOMIC DNA]</scope>
    <source>
        <strain evidence="12 15">Cflag</strain>
        <strain evidence="13 14">RCC970-E3</strain>
    </source>
</reference>
<dbReference type="InterPro" id="IPR022340">
    <property type="entry name" value="GPCR_GCR1_put"/>
</dbReference>
<dbReference type="EMBL" id="VLTM01000085">
    <property type="protein sequence ID" value="KAA0156079.1"/>
    <property type="molecule type" value="Genomic_DNA"/>
</dbReference>
<evidence type="ECO:0000313" key="15">
    <source>
        <dbReference type="Proteomes" id="UP000325113"/>
    </source>
</evidence>
<evidence type="ECO:0000256" key="3">
    <source>
        <dbReference type="ARBA" id="ARBA00022692"/>
    </source>
</evidence>
<feature type="compositionally biased region" description="Basic residues" evidence="9">
    <location>
        <begin position="413"/>
        <end position="427"/>
    </location>
</feature>
<keyword evidence="6 10" id="KW-0472">Membrane</keyword>
<dbReference type="AlphaFoldDB" id="A0A5A8DFM0"/>
<evidence type="ECO:0000256" key="1">
    <source>
        <dbReference type="ARBA" id="ARBA00004141"/>
    </source>
</evidence>
<keyword evidence="5" id="KW-0297">G-protein coupled receptor</keyword>
<dbReference type="PRINTS" id="PR02000">
    <property type="entry name" value="GCR1PLANT"/>
</dbReference>
<keyword evidence="7" id="KW-0675">Receptor</keyword>
<feature type="compositionally biased region" description="Low complexity" evidence="9">
    <location>
        <begin position="337"/>
        <end position="352"/>
    </location>
</feature>
<evidence type="ECO:0000256" key="5">
    <source>
        <dbReference type="ARBA" id="ARBA00023040"/>
    </source>
</evidence>
<evidence type="ECO:0000256" key="7">
    <source>
        <dbReference type="ARBA" id="ARBA00023170"/>
    </source>
</evidence>
<gene>
    <name evidence="13" type="ORF">FNF28_04021</name>
    <name evidence="12" type="ORF">FNF31_05985</name>
</gene>
<dbReference type="Gene3D" id="1.20.1070.10">
    <property type="entry name" value="Rhodopsin 7-helix transmembrane proteins"/>
    <property type="match status" value="1"/>
</dbReference>
<feature type="transmembrane region" description="Helical" evidence="10">
    <location>
        <begin position="167"/>
        <end position="186"/>
    </location>
</feature>
<dbReference type="PROSITE" id="PS50261">
    <property type="entry name" value="G_PROTEIN_RECEP_F2_4"/>
    <property type="match status" value="1"/>
</dbReference>
<dbReference type="InterPro" id="IPR000539">
    <property type="entry name" value="Frizzled/Smoothened_7TM"/>
</dbReference>
<dbReference type="GO" id="GO:0005886">
    <property type="term" value="C:plasma membrane"/>
    <property type="evidence" value="ECO:0007669"/>
    <property type="project" value="TreeGrafter"/>
</dbReference>
<evidence type="ECO:0000313" key="14">
    <source>
        <dbReference type="Proteomes" id="UP000324907"/>
    </source>
</evidence>
<feature type="transmembrane region" description="Helical" evidence="10">
    <location>
        <begin position="125"/>
        <end position="147"/>
    </location>
</feature>
<proteinExistence type="inferred from homology"/>
<dbReference type="InterPro" id="IPR022343">
    <property type="entry name" value="GCR1-cAMP_receptor"/>
</dbReference>
<feature type="transmembrane region" description="Helical" evidence="10">
    <location>
        <begin position="95"/>
        <end position="113"/>
    </location>
</feature>
<sequence length="503" mass="52841">MSGPREAEAATLSALTLVAASLSFVGSVAIVITYLSLRRVQRLSYRVIAWLAAADCMASMAYFVHEPSPLVTLTPPYSASCIAGAALSQFMDVATFLWTVCVSITVYMVLVRQASAPQLQAMERWFHVVCWGVPAVFLAATWGSGAFGDAGLWCWITDAFPGLRLGMYYAPLLVCILAVAVMMVLIRRGVQGSSAVSPAQKPLVMRRILVFFALFLGLRLPSLANRIQQLSAGPGAEPVFVLSLLHATFSPLQGFANALVYGFNRLVVTEYRVVIARCRGTAAENSHGEAHARTGSGVHARLSIELNKRHRNALEADTDAGDGAGSRPGHRANPAHRSSAPPSTTARSPAGATSPIAESVFGVVPAPPKPTRSFVNPLSIRSLATVFGRGKVQTDRTGTAPGTPAAAEPRSAAHAHARTHGGFHRARTWHEGCSEEEEEEEEEEEGDGDGDSIESRPTPGASRAALGPPGGGVIAVSCGDDLGLDSSNDPAGVAATGDASPVV</sequence>
<organism evidence="13 14">
    <name type="scientific">Cafeteria roenbergensis</name>
    <name type="common">Marine flagellate</name>
    <dbReference type="NCBI Taxonomy" id="33653"/>
    <lineage>
        <taxon>Eukaryota</taxon>
        <taxon>Sar</taxon>
        <taxon>Stramenopiles</taxon>
        <taxon>Bigyra</taxon>
        <taxon>Opalozoa</taxon>
        <taxon>Bicosoecida</taxon>
        <taxon>Cafeteriaceae</taxon>
        <taxon>Cafeteria</taxon>
    </lineage>
</organism>
<accession>A0A5A8DFM0</accession>
<dbReference type="SMART" id="SM01330">
    <property type="entry name" value="Frizzled"/>
    <property type="match status" value="1"/>
</dbReference>
<evidence type="ECO:0000256" key="2">
    <source>
        <dbReference type="ARBA" id="ARBA00008077"/>
    </source>
</evidence>
<feature type="transmembrane region" description="Helical" evidence="10">
    <location>
        <begin position="207"/>
        <end position="224"/>
    </location>
</feature>
<evidence type="ECO:0000256" key="10">
    <source>
        <dbReference type="SAM" id="Phobius"/>
    </source>
</evidence>
<evidence type="ECO:0000313" key="13">
    <source>
        <dbReference type="EMBL" id="KAA0164108.1"/>
    </source>
</evidence>
<dbReference type="PANTHER" id="PTHR23112:SF0">
    <property type="entry name" value="TRANSMEMBRANE PROTEIN 116"/>
    <property type="match status" value="1"/>
</dbReference>
<name>A0A5A8DFM0_CAFRO</name>
<dbReference type="GO" id="GO:0007189">
    <property type="term" value="P:adenylate cyclase-activating G protein-coupled receptor signaling pathway"/>
    <property type="evidence" value="ECO:0007669"/>
    <property type="project" value="TreeGrafter"/>
</dbReference>
<feature type="transmembrane region" description="Helical" evidence="10">
    <location>
        <begin position="12"/>
        <end position="35"/>
    </location>
</feature>
<dbReference type="Proteomes" id="UP000324907">
    <property type="component" value="Unassembled WGS sequence"/>
</dbReference>
<dbReference type="Pfam" id="PF05462">
    <property type="entry name" value="Dicty_CAR"/>
    <property type="match status" value="1"/>
</dbReference>
<feature type="compositionally biased region" description="Low complexity" evidence="9">
    <location>
        <begin position="397"/>
        <end position="412"/>
    </location>
</feature>
<dbReference type="GO" id="GO:0004930">
    <property type="term" value="F:G protein-coupled receptor activity"/>
    <property type="evidence" value="ECO:0007669"/>
    <property type="project" value="UniProtKB-KW"/>
</dbReference>
<evidence type="ECO:0000256" key="9">
    <source>
        <dbReference type="SAM" id="MobiDB-lite"/>
    </source>
</evidence>
<comment type="similarity">
    <text evidence="2">Belongs to the G-protein coupled receptor Fz/Smo family.</text>
</comment>
<comment type="subcellular location">
    <subcellularLocation>
        <location evidence="1">Membrane</location>
        <topology evidence="1">Multi-pass membrane protein</topology>
    </subcellularLocation>
</comment>
<keyword evidence="4 10" id="KW-1133">Transmembrane helix</keyword>
<comment type="caution">
    <text evidence="13">The sequence shown here is derived from an EMBL/GenBank/DDBJ whole genome shotgun (WGS) entry which is preliminary data.</text>
</comment>
<evidence type="ECO:0000256" key="6">
    <source>
        <dbReference type="ARBA" id="ARBA00023136"/>
    </source>
</evidence>
<dbReference type="InterPro" id="IPR017981">
    <property type="entry name" value="GPCR_2-like_7TM"/>
</dbReference>
<dbReference type="GO" id="GO:0007166">
    <property type="term" value="P:cell surface receptor signaling pathway"/>
    <property type="evidence" value="ECO:0007669"/>
    <property type="project" value="InterPro"/>
</dbReference>
<keyword evidence="8" id="KW-0807">Transducer</keyword>
<feature type="region of interest" description="Disordered" evidence="9">
    <location>
        <begin position="316"/>
        <end position="352"/>
    </location>
</feature>